<organism evidence="1 2">
    <name type="scientific">Entamoeba invadens IP1</name>
    <dbReference type="NCBI Taxonomy" id="370355"/>
    <lineage>
        <taxon>Eukaryota</taxon>
        <taxon>Amoebozoa</taxon>
        <taxon>Evosea</taxon>
        <taxon>Archamoebae</taxon>
        <taxon>Mastigamoebida</taxon>
        <taxon>Entamoebidae</taxon>
        <taxon>Entamoeba</taxon>
    </lineage>
</organism>
<dbReference type="KEGG" id="eiv:EIN_145490"/>
<proteinExistence type="predicted"/>
<dbReference type="Proteomes" id="UP000014680">
    <property type="component" value="Unassembled WGS sequence"/>
</dbReference>
<dbReference type="EMBL" id="KB206843">
    <property type="protein sequence ID" value="ELP87585.1"/>
    <property type="molecule type" value="Genomic_DNA"/>
</dbReference>
<evidence type="ECO:0000313" key="1">
    <source>
        <dbReference type="EMBL" id="ELP87585.1"/>
    </source>
</evidence>
<dbReference type="GeneID" id="14886560"/>
<keyword evidence="2" id="KW-1185">Reference proteome</keyword>
<evidence type="ECO:0000313" key="2">
    <source>
        <dbReference type="Proteomes" id="UP000014680"/>
    </source>
</evidence>
<reference evidence="1 2" key="1">
    <citation type="submission" date="2012-10" db="EMBL/GenBank/DDBJ databases">
        <authorList>
            <person name="Zafar N."/>
            <person name="Inman J."/>
            <person name="Hall N."/>
            <person name="Lorenzi H."/>
            <person name="Caler E."/>
        </authorList>
    </citation>
    <scope>NUCLEOTIDE SEQUENCE [LARGE SCALE GENOMIC DNA]</scope>
    <source>
        <strain evidence="1 2">IP1</strain>
    </source>
</reference>
<name>L7FLT6_ENTIV</name>
<sequence>MVEDSGKIQLFNNSTLNATYYIDLVTGRIQVGDTSKFIVKNRLTGLKYSSISFVDNSKVAIFDIFSLADGTTCEIKGNSLVEIYNSFLMNTSSDLTLDDKSQLRVFAGQIEFKNSNILMNKNSILMIFGTLALKNETYFGLYDTAFISNPSKFEINSDTKFEFGIAEDMMAIKCNVLSCYGTFVFGNRGYISVMNSITLGNTFSVDFFNVKRTIKDIPLFYTKTLFMDSSSDFSKFDCEFDLAFFNGTISPKTGESFPTTFKLLTNDMLLRYGVSDKIFCHLNGTEISLGNFIEPYCPCTTNCYIVPLDTISELIITDESKLIKSNKNTHKNNIKLI</sequence>
<protein>
    <submittedName>
        <fullName evidence="1">Uncharacterized protein</fullName>
    </submittedName>
</protein>
<dbReference type="VEuPathDB" id="AmoebaDB:EIN_145490"/>
<accession>L7FLT6</accession>
<dbReference type="AlphaFoldDB" id="L7FLT6"/>
<gene>
    <name evidence="1" type="ORF">EIN_145490</name>
</gene>
<dbReference type="RefSeq" id="XP_004254356.1">
    <property type="nucleotide sequence ID" value="XM_004254308.1"/>
</dbReference>